<dbReference type="InterPro" id="IPR000859">
    <property type="entry name" value="CUB_dom"/>
</dbReference>
<dbReference type="PROSITE" id="PS01180">
    <property type="entry name" value="CUB"/>
    <property type="match status" value="2"/>
</dbReference>
<comment type="caution">
    <text evidence="3">Lacks conserved residue(s) required for the propagation of feature annotation.</text>
</comment>
<name>A0AAD9PXW8_ACRCE</name>
<dbReference type="EMBL" id="JARQWQ010000101">
    <property type="protein sequence ID" value="KAK2551112.1"/>
    <property type="molecule type" value="Genomic_DNA"/>
</dbReference>
<dbReference type="AlphaFoldDB" id="A0AAD9PXW8"/>
<reference evidence="6" key="1">
    <citation type="journal article" date="2023" name="G3 (Bethesda)">
        <title>Whole genome assembly and annotation of the endangered Caribbean coral Acropora cervicornis.</title>
        <authorList>
            <person name="Selwyn J.D."/>
            <person name="Vollmer S.V."/>
        </authorList>
    </citation>
    <scope>NUCLEOTIDE SEQUENCE</scope>
    <source>
        <strain evidence="6">K2</strain>
    </source>
</reference>
<dbReference type="FunFam" id="2.60.120.290:FF:000005">
    <property type="entry name" value="Procollagen C-endopeptidase enhancer 1"/>
    <property type="match status" value="1"/>
</dbReference>
<keyword evidence="1" id="KW-0677">Repeat</keyword>
<evidence type="ECO:0000256" key="4">
    <source>
        <dbReference type="SAM" id="SignalP"/>
    </source>
</evidence>
<evidence type="ECO:0000313" key="6">
    <source>
        <dbReference type="EMBL" id="KAK2551112.1"/>
    </source>
</evidence>
<feature type="domain" description="CUB" evidence="5">
    <location>
        <begin position="162"/>
        <end position="291"/>
    </location>
</feature>
<evidence type="ECO:0000313" key="7">
    <source>
        <dbReference type="Proteomes" id="UP001249851"/>
    </source>
</evidence>
<feature type="chain" id="PRO_5042167096" evidence="4">
    <location>
        <begin position="26"/>
        <end position="316"/>
    </location>
</feature>
<sequence length="316" mass="35619">MPSLKRIFSIAHIFVVANFLGKGCCDDVCPHGVTNITREISGEFVYPSSGTYGANETKCWRIEVPKPYVGIGIIYHRFEIEECLDCECDTFSATDSYEDLRDGKCGRYSPDYLNYYNRLQGTMSTLEELDGQNVYLRLKTDDSIHHSGIKISFIIKSDSPDSGQQTFLNVSSGQISTPKFGSKNYPANFDWEWYLLASEGHQIEIKFESFELEQSEQCQNDYLEIREAYYQDPNLSEEIQGVFGAVLARPMCGTDSPREIHSAGNMVWVHFHSDSNDTTTYKGFKATFTSSESRTLSISYASSLVILVSLIIVTAI</sequence>
<protein>
    <submittedName>
        <fullName evidence="6">Bone morphogenetic protein 1</fullName>
    </submittedName>
</protein>
<reference evidence="6" key="2">
    <citation type="journal article" date="2023" name="Science">
        <title>Genomic signatures of disease resistance in endangered staghorn corals.</title>
        <authorList>
            <person name="Vollmer S.V."/>
            <person name="Selwyn J.D."/>
            <person name="Despard B.A."/>
            <person name="Roesel C.L."/>
        </authorList>
    </citation>
    <scope>NUCLEOTIDE SEQUENCE</scope>
    <source>
        <strain evidence="6">K2</strain>
    </source>
</reference>
<gene>
    <name evidence="6" type="ORF">P5673_028038</name>
</gene>
<comment type="caution">
    <text evidence="6">The sequence shown here is derived from an EMBL/GenBank/DDBJ whole genome shotgun (WGS) entry which is preliminary data.</text>
</comment>
<proteinExistence type="predicted"/>
<keyword evidence="4" id="KW-0732">Signal</keyword>
<dbReference type="SMART" id="SM00042">
    <property type="entry name" value="CUB"/>
    <property type="match status" value="1"/>
</dbReference>
<evidence type="ECO:0000256" key="2">
    <source>
        <dbReference type="ARBA" id="ARBA00023157"/>
    </source>
</evidence>
<dbReference type="SUPFAM" id="SSF49854">
    <property type="entry name" value="Spermadhesin, CUB domain"/>
    <property type="match status" value="2"/>
</dbReference>
<evidence type="ECO:0000256" key="1">
    <source>
        <dbReference type="ARBA" id="ARBA00022737"/>
    </source>
</evidence>
<dbReference type="Proteomes" id="UP001249851">
    <property type="component" value="Unassembled WGS sequence"/>
</dbReference>
<organism evidence="6 7">
    <name type="scientific">Acropora cervicornis</name>
    <name type="common">Staghorn coral</name>
    <dbReference type="NCBI Taxonomy" id="6130"/>
    <lineage>
        <taxon>Eukaryota</taxon>
        <taxon>Metazoa</taxon>
        <taxon>Cnidaria</taxon>
        <taxon>Anthozoa</taxon>
        <taxon>Hexacorallia</taxon>
        <taxon>Scleractinia</taxon>
        <taxon>Astrocoeniina</taxon>
        <taxon>Acroporidae</taxon>
        <taxon>Acropora</taxon>
    </lineage>
</organism>
<feature type="signal peptide" evidence="4">
    <location>
        <begin position="1"/>
        <end position="25"/>
    </location>
</feature>
<dbReference type="InterPro" id="IPR035914">
    <property type="entry name" value="Sperma_CUB_dom_sf"/>
</dbReference>
<dbReference type="Pfam" id="PF00431">
    <property type="entry name" value="CUB"/>
    <property type="match status" value="1"/>
</dbReference>
<dbReference type="PANTHER" id="PTHR24251">
    <property type="entry name" value="OVOCHYMASE-RELATED"/>
    <property type="match status" value="1"/>
</dbReference>
<evidence type="ECO:0000256" key="3">
    <source>
        <dbReference type="PROSITE-ProRule" id="PRU00059"/>
    </source>
</evidence>
<dbReference type="CDD" id="cd00041">
    <property type="entry name" value="CUB"/>
    <property type="match status" value="1"/>
</dbReference>
<keyword evidence="2" id="KW-1015">Disulfide bond</keyword>
<accession>A0AAD9PXW8</accession>
<evidence type="ECO:0000259" key="5">
    <source>
        <dbReference type="PROSITE" id="PS01180"/>
    </source>
</evidence>
<dbReference type="Gene3D" id="2.60.120.290">
    <property type="entry name" value="Spermadhesin, CUB domain"/>
    <property type="match status" value="2"/>
</dbReference>
<feature type="domain" description="CUB" evidence="5">
    <location>
        <begin position="29"/>
        <end position="156"/>
    </location>
</feature>
<keyword evidence="7" id="KW-1185">Reference proteome</keyword>